<name>A0A075LVL8_9EURY</name>
<dbReference type="AlphaFoldDB" id="A0A075LVL8"/>
<proteinExistence type="predicted"/>
<dbReference type="GeneID" id="24841201"/>
<reference evidence="2" key="1">
    <citation type="submission" date="2013-06" db="EMBL/GenBank/DDBJ databases">
        <title>Complete Genome Sequence of Hyperthermophilic Palaeococcus pacificus DY20341T, Isolated from a Deep-Sea Hydrothermal Sediments.</title>
        <authorList>
            <person name="Zeng X."/>
            <person name="Shao Z."/>
        </authorList>
    </citation>
    <scope>NUCLEOTIDE SEQUENCE [LARGE SCALE GENOMIC DNA]</scope>
    <source>
        <strain evidence="2">DY20341</strain>
    </source>
</reference>
<reference evidence="1 2" key="2">
    <citation type="journal article" date="2015" name="Genome Announc.">
        <title>Complete Genome Sequence of Hyperthermophilic Piezophilic Archaeon Palaeococcus pacificus DY20341T, Isolated from Deep-Sea Hydrothermal Sediments.</title>
        <authorList>
            <person name="Zeng X."/>
            <person name="Jebbar M."/>
            <person name="Shao Z."/>
        </authorList>
    </citation>
    <scope>NUCLEOTIDE SEQUENCE [LARGE SCALE GENOMIC DNA]</scope>
    <source>
        <strain evidence="1 2">DY20341</strain>
    </source>
</reference>
<dbReference type="KEGG" id="ppac:PAP_00330"/>
<dbReference type="Proteomes" id="UP000027981">
    <property type="component" value="Chromosome"/>
</dbReference>
<organism evidence="1 2">
    <name type="scientific">Palaeococcus pacificus DY20341</name>
    <dbReference type="NCBI Taxonomy" id="1343739"/>
    <lineage>
        <taxon>Archaea</taxon>
        <taxon>Methanobacteriati</taxon>
        <taxon>Methanobacteriota</taxon>
        <taxon>Thermococci</taxon>
        <taxon>Thermococcales</taxon>
        <taxon>Thermococcaceae</taxon>
        <taxon>Palaeococcus</taxon>
    </lineage>
</organism>
<gene>
    <name evidence="1" type="ORF">PAP_00330</name>
</gene>
<dbReference type="EMBL" id="CP006019">
    <property type="protein sequence ID" value="AIF68513.1"/>
    <property type="molecule type" value="Genomic_DNA"/>
</dbReference>
<accession>A0A075LVL8</accession>
<sequence length="92" mass="10617">MKELVKIELNLNSIPPEKAQTLQYELSKNLATYRVSINPYAKSAVIVFDEKKLSKEELLKLFEPYGANMIGMERLTLEELIENSMSWKNVNP</sequence>
<dbReference type="eggNOG" id="arCOG05777">
    <property type="taxonomic scope" value="Archaea"/>
</dbReference>
<dbReference type="OrthoDB" id="86081at2157"/>
<dbReference type="HOGENOM" id="CLU_181235_0_0_2"/>
<dbReference type="Pfam" id="PF11491">
    <property type="entry name" value="DUF3213"/>
    <property type="match status" value="1"/>
</dbReference>
<evidence type="ECO:0000313" key="2">
    <source>
        <dbReference type="Proteomes" id="UP000027981"/>
    </source>
</evidence>
<dbReference type="RefSeq" id="WP_048163983.1">
    <property type="nucleotide sequence ID" value="NZ_CP006019.1"/>
</dbReference>
<keyword evidence="2" id="KW-1185">Reference proteome</keyword>
<dbReference type="STRING" id="1343739.PAP_00330"/>
<protein>
    <submittedName>
        <fullName evidence="1">Uncharacterized protein</fullName>
    </submittedName>
</protein>
<dbReference type="Gene3D" id="3.30.70.1750">
    <property type="entry name" value="Uncharacterised protein PF11491, DUF3213"/>
    <property type="match status" value="1"/>
</dbReference>
<evidence type="ECO:0000313" key="1">
    <source>
        <dbReference type="EMBL" id="AIF68513.1"/>
    </source>
</evidence>
<dbReference type="InterPro" id="IPR021583">
    <property type="entry name" value="DUF3213"/>
</dbReference>